<keyword evidence="1" id="KW-0862">Zinc</keyword>
<organism evidence="4 5">
    <name type="scientific">Aspergillus indologenus CBS 114.80</name>
    <dbReference type="NCBI Taxonomy" id="1450541"/>
    <lineage>
        <taxon>Eukaryota</taxon>
        <taxon>Fungi</taxon>
        <taxon>Dikarya</taxon>
        <taxon>Ascomycota</taxon>
        <taxon>Pezizomycotina</taxon>
        <taxon>Eurotiomycetes</taxon>
        <taxon>Eurotiomycetidae</taxon>
        <taxon>Eurotiales</taxon>
        <taxon>Aspergillaceae</taxon>
        <taxon>Aspergillus</taxon>
        <taxon>Aspergillus subgen. Circumdati</taxon>
    </lineage>
</organism>
<dbReference type="SMART" id="SM00343">
    <property type="entry name" value="ZnF_C2HC"/>
    <property type="match status" value="1"/>
</dbReference>
<evidence type="ECO:0000259" key="3">
    <source>
        <dbReference type="PROSITE" id="PS50158"/>
    </source>
</evidence>
<accession>A0A2V5HKD5</accession>
<dbReference type="Proteomes" id="UP000248817">
    <property type="component" value="Unassembled WGS sequence"/>
</dbReference>
<proteinExistence type="predicted"/>
<dbReference type="Pfam" id="PF00098">
    <property type="entry name" value="zf-CCHC"/>
    <property type="match status" value="1"/>
</dbReference>
<keyword evidence="5" id="KW-1185">Reference proteome</keyword>
<dbReference type="GO" id="GO:0008270">
    <property type="term" value="F:zinc ion binding"/>
    <property type="evidence" value="ECO:0007669"/>
    <property type="project" value="UniProtKB-KW"/>
</dbReference>
<keyword evidence="1" id="KW-0479">Metal-binding</keyword>
<dbReference type="SUPFAM" id="SSF57756">
    <property type="entry name" value="Retrovirus zinc finger-like domains"/>
    <property type="match status" value="1"/>
</dbReference>
<dbReference type="InterPro" id="IPR036875">
    <property type="entry name" value="Znf_CCHC_sf"/>
</dbReference>
<sequence length="134" mass="15190">MGKNKWTESGLPKCNNCHRVGHFANDCPDIQMLEGLLAMGKAKMAEDKKEAKARARFKRKVGEKQKKEERKERKKKERKARKEMTGVIGEKESNKENKKMKAADIEEANKEKTLDGDAVDEASMALEKALVISK</sequence>
<evidence type="ECO:0000256" key="1">
    <source>
        <dbReference type="PROSITE-ProRule" id="PRU00047"/>
    </source>
</evidence>
<evidence type="ECO:0000313" key="4">
    <source>
        <dbReference type="EMBL" id="PYI24859.1"/>
    </source>
</evidence>
<dbReference type="InterPro" id="IPR001878">
    <property type="entry name" value="Znf_CCHC"/>
</dbReference>
<dbReference type="GO" id="GO:0003676">
    <property type="term" value="F:nucleic acid binding"/>
    <property type="evidence" value="ECO:0007669"/>
    <property type="project" value="InterPro"/>
</dbReference>
<dbReference type="PROSITE" id="PS50158">
    <property type="entry name" value="ZF_CCHC"/>
    <property type="match status" value="1"/>
</dbReference>
<evidence type="ECO:0000256" key="2">
    <source>
        <dbReference type="SAM" id="MobiDB-lite"/>
    </source>
</evidence>
<name>A0A2V5HKD5_9EURO</name>
<evidence type="ECO:0000313" key="5">
    <source>
        <dbReference type="Proteomes" id="UP000248817"/>
    </source>
</evidence>
<reference evidence="4 5" key="1">
    <citation type="submission" date="2018-02" db="EMBL/GenBank/DDBJ databases">
        <title>The genomes of Aspergillus section Nigri reveals drivers in fungal speciation.</title>
        <authorList>
            <consortium name="DOE Joint Genome Institute"/>
            <person name="Vesth T.C."/>
            <person name="Nybo J."/>
            <person name="Theobald S."/>
            <person name="Brandl J."/>
            <person name="Frisvad J.C."/>
            <person name="Nielsen K.F."/>
            <person name="Lyhne E.K."/>
            <person name="Kogle M.E."/>
            <person name="Kuo A."/>
            <person name="Riley R."/>
            <person name="Clum A."/>
            <person name="Nolan M."/>
            <person name="Lipzen A."/>
            <person name="Salamov A."/>
            <person name="Henrissat B."/>
            <person name="Wiebenga A."/>
            <person name="De vries R.P."/>
            <person name="Grigoriev I.V."/>
            <person name="Mortensen U.H."/>
            <person name="Andersen M.R."/>
            <person name="Baker S.E."/>
        </authorList>
    </citation>
    <scope>NUCLEOTIDE SEQUENCE [LARGE SCALE GENOMIC DNA]</scope>
    <source>
        <strain evidence="4 5">CBS 114.80</strain>
    </source>
</reference>
<gene>
    <name evidence="4" type="ORF">BP00DRAFT_462285</name>
</gene>
<dbReference type="AlphaFoldDB" id="A0A2V5HKD5"/>
<dbReference type="Gene3D" id="4.10.60.10">
    <property type="entry name" value="Zinc finger, CCHC-type"/>
    <property type="match status" value="1"/>
</dbReference>
<feature type="compositionally biased region" description="Basic and acidic residues" evidence="2">
    <location>
        <begin position="80"/>
        <end position="109"/>
    </location>
</feature>
<keyword evidence="1" id="KW-0863">Zinc-finger</keyword>
<feature type="compositionally biased region" description="Basic and acidic residues" evidence="2">
    <location>
        <begin position="60"/>
        <end position="71"/>
    </location>
</feature>
<feature type="domain" description="CCHC-type" evidence="3">
    <location>
        <begin position="13"/>
        <end position="29"/>
    </location>
</feature>
<protein>
    <recommendedName>
        <fullName evidence="3">CCHC-type domain-containing protein</fullName>
    </recommendedName>
</protein>
<dbReference type="EMBL" id="KZ825777">
    <property type="protein sequence ID" value="PYI24859.1"/>
    <property type="molecule type" value="Genomic_DNA"/>
</dbReference>
<feature type="region of interest" description="Disordered" evidence="2">
    <location>
        <begin position="48"/>
        <end position="109"/>
    </location>
</feature>